<reference evidence="2" key="1">
    <citation type="journal article" date="2008" name="PLoS ONE">
        <title>Survival in nuclear waste, extreme resistance, and potential applications gleaned from the genome sequence of Kineococcus radiotolerans SRS30216.</title>
        <authorList>
            <person name="Bagwell C.E."/>
            <person name="Bhat S."/>
            <person name="Hawkins G.M."/>
            <person name="Smith B.W."/>
            <person name="Biswas T."/>
            <person name="Hoover T.R."/>
            <person name="Saunders E."/>
            <person name="Han C.S."/>
            <person name="Tsodikov O.V."/>
            <person name="Shimkets L.J."/>
        </authorList>
    </citation>
    <scope>NUCLEOTIDE SEQUENCE [LARGE SCALE GENOMIC DNA]</scope>
    <source>
        <strain evidence="2">ATCC BAA-149 / DSM 14245 / SRS30216</strain>
    </source>
</reference>
<dbReference type="AlphaFoldDB" id="A6WA97"/>
<accession>A6WA97</accession>
<dbReference type="EMBL" id="CP000750">
    <property type="protein sequence ID" value="ABS03736.1"/>
    <property type="molecule type" value="Genomic_DNA"/>
</dbReference>
<dbReference type="STRING" id="266940.Krad_2255"/>
<proteinExistence type="predicted"/>
<dbReference type="Proteomes" id="UP000001116">
    <property type="component" value="Chromosome"/>
</dbReference>
<gene>
    <name evidence="1" type="ordered locus">Krad_2255</name>
</gene>
<dbReference type="KEGG" id="kra:Krad_2255"/>
<evidence type="ECO:0000313" key="1">
    <source>
        <dbReference type="EMBL" id="ABS03736.1"/>
    </source>
</evidence>
<organism evidence="1 2">
    <name type="scientific">Kineococcus radiotolerans (strain ATCC BAA-149 / DSM 14245 / SRS30216)</name>
    <dbReference type="NCBI Taxonomy" id="266940"/>
    <lineage>
        <taxon>Bacteria</taxon>
        <taxon>Bacillati</taxon>
        <taxon>Actinomycetota</taxon>
        <taxon>Actinomycetes</taxon>
        <taxon>Kineosporiales</taxon>
        <taxon>Kineosporiaceae</taxon>
        <taxon>Kineococcus</taxon>
    </lineage>
</organism>
<keyword evidence="2" id="KW-1185">Reference proteome</keyword>
<evidence type="ECO:0000313" key="2">
    <source>
        <dbReference type="Proteomes" id="UP000001116"/>
    </source>
</evidence>
<protein>
    <submittedName>
        <fullName evidence="1">Uncharacterized protein</fullName>
    </submittedName>
</protein>
<name>A6WA97_KINRD</name>
<sequence>MPVRQAERVTDEDVPPDVATYQHHLQQLRSVDTDHDHAALTAALNDPDQLAGDAAAVDHLDRVAAQHSSAASFTAWLRQHEDLFPADSYCHHRAQQWLTLKHLQQNPQTPLSLAELDDWTQRQLSHHSDSPPHLRALADSGRTRRIRPLAQARLGQL</sequence>
<dbReference type="HOGENOM" id="CLU_1728932_0_0_11"/>